<evidence type="ECO:0000256" key="1">
    <source>
        <dbReference type="ARBA" id="ARBA00001947"/>
    </source>
</evidence>
<name>A0A167Q485_CALVF</name>
<evidence type="ECO:0000259" key="6">
    <source>
        <dbReference type="SMART" id="SM00849"/>
    </source>
</evidence>
<protein>
    <recommendedName>
        <fullName evidence="6">Metallo-beta-lactamase domain-containing protein</fullName>
    </recommendedName>
</protein>
<comment type="similarity">
    <text evidence="2">Belongs to the metallo-beta-lactamase superfamily.</text>
</comment>
<dbReference type="Pfam" id="PF00753">
    <property type="entry name" value="Lactamase_B"/>
    <property type="match status" value="1"/>
</dbReference>
<dbReference type="SUPFAM" id="SSF56281">
    <property type="entry name" value="Metallo-hydrolase/oxidoreductase"/>
    <property type="match status" value="1"/>
</dbReference>
<dbReference type="InterPro" id="IPR001279">
    <property type="entry name" value="Metallo-B-lactamas"/>
</dbReference>
<dbReference type="AlphaFoldDB" id="A0A167Q485"/>
<sequence length="364" mass="40756">MMYSEHAHHVDPHSLPFVPIPGSTSSDAVVKLTLLNCGELIARFVQFRQRDTLEEMKTEEVIVIFAWVIEKIVDGKTERWMWDLGLVSDKDRLGPSLAHEMDSRFVFNVPPSAQLPELFTHLSPPPATLDTLTGVILSHAHVDHYGALDEFPASLPLIVGPGTKAWVESSSEEDRSIPLGFWNHPNSVYETGEDGARGKGKEWQPVGSFEGWNYFGDGSLWLMRAPGHCPGHQVALCRVSTSPDTYVLLSGDTCHSRYIYMPFPTPVARSDVACWVHPSHGAAGSSRGSTTMHVHLEEAYKSIAKLTRMEMEDNVICIVAHETEVARELDLRVGDMRQGWEKWKEHGWKRGKENGVHPRPTFDT</sequence>
<dbReference type="STRING" id="1330018.A0A167Q485"/>
<evidence type="ECO:0000256" key="2">
    <source>
        <dbReference type="ARBA" id="ARBA00007749"/>
    </source>
</evidence>
<organism evidence="7 8">
    <name type="scientific">Calocera viscosa (strain TUFC12733)</name>
    <dbReference type="NCBI Taxonomy" id="1330018"/>
    <lineage>
        <taxon>Eukaryota</taxon>
        <taxon>Fungi</taxon>
        <taxon>Dikarya</taxon>
        <taxon>Basidiomycota</taxon>
        <taxon>Agaricomycotina</taxon>
        <taxon>Dacrymycetes</taxon>
        <taxon>Dacrymycetales</taxon>
        <taxon>Dacrymycetaceae</taxon>
        <taxon>Calocera</taxon>
    </lineage>
</organism>
<dbReference type="PANTHER" id="PTHR42978:SF2">
    <property type="entry name" value="102 KBASES UNSTABLE REGION: FROM 1 TO 119443"/>
    <property type="match status" value="1"/>
</dbReference>
<evidence type="ECO:0000256" key="5">
    <source>
        <dbReference type="ARBA" id="ARBA00022833"/>
    </source>
</evidence>
<evidence type="ECO:0000256" key="3">
    <source>
        <dbReference type="ARBA" id="ARBA00022723"/>
    </source>
</evidence>
<gene>
    <name evidence="7" type="ORF">CALVIDRAFT_553309</name>
</gene>
<keyword evidence="8" id="KW-1185">Reference proteome</keyword>
<proteinExistence type="inferred from homology"/>
<dbReference type="GO" id="GO:0046872">
    <property type="term" value="F:metal ion binding"/>
    <property type="evidence" value="ECO:0007669"/>
    <property type="project" value="UniProtKB-KW"/>
</dbReference>
<reference evidence="7 8" key="1">
    <citation type="journal article" date="2016" name="Mol. Biol. Evol.">
        <title>Comparative Genomics of Early-Diverging Mushroom-Forming Fungi Provides Insights into the Origins of Lignocellulose Decay Capabilities.</title>
        <authorList>
            <person name="Nagy L.G."/>
            <person name="Riley R."/>
            <person name="Tritt A."/>
            <person name="Adam C."/>
            <person name="Daum C."/>
            <person name="Floudas D."/>
            <person name="Sun H."/>
            <person name="Yadav J.S."/>
            <person name="Pangilinan J."/>
            <person name="Larsson K.H."/>
            <person name="Matsuura K."/>
            <person name="Barry K."/>
            <person name="Labutti K."/>
            <person name="Kuo R."/>
            <person name="Ohm R.A."/>
            <person name="Bhattacharya S.S."/>
            <person name="Shirouzu T."/>
            <person name="Yoshinaga Y."/>
            <person name="Martin F.M."/>
            <person name="Grigoriev I.V."/>
            <person name="Hibbett D.S."/>
        </authorList>
    </citation>
    <scope>NUCLEOTIDE SEQUENCE [LARGE SCALE GENOMIC DNA]</scope>
    <source>
        <strain evidence="7 8">TUFC12733</strain>
    </source>
</reference>
<dbReference type="PANTHER" id="PTHR42978">
    <property type="entry name" value="QUORUM-QUENCHING LACTONASE YTNP-RELATED-RELATED"/>
    <property type="match status" value="1"/>
</dbReference>
<dbReference type="Proteomes" id="UP000076738">
    <property type="component" value="Unassembled WGS sequence"/>
</dbReference>
<dbReference type="SMART" id="SM00849">
    <property type="entry name" value="Lactamase_B"/>
    <property type="match status" value="1"/>
</dbReference>
<comment type="cofactor">
    <cofactor evidence="1">
        <name>Zn(2+)</name>
        <dbReference type="ChEBI" id="CHEBI:29105"/>
    </cofactor>
</comment>
<keyword evidence="3" id="KW-0479">Metal-binding</keyword>
<dbReference type="EMBL" id="KV417272">
    <property type="protein sequence ID" value="KZO99396.1"/>
    <property type="molecule type" value="Genomic_DNA"/>
</dbReference>
<evidence type="ECO:0000256" key="4">
    <source>
        <dbReference type="ARBA" id="ARBA00022801"/>
    </source>
</evidence>
<keyword evidence="5" id="KW-0862">Zinc</keyword>
<dbReference type="OrthoDB" id="10250730at2759"/>
<dbReference type="GO" id="GO:0016787">
    <property type="term" value="F:hydrolase activity"/>
    <property type="evidence" value="ECO:0007669"/>
    <property type="project" value="UniProtKB-KW"/>
</dbReference>
<evidence type="ECO:0000313" key="8">
    <source>
        <dbReference type="Proteomes" id="UP000076738"/>
    </source>
</evidence>
<dbReference type="Gene3D" id="3.60.15.10">
    <property type="entry name" value="Ribonuclease Z/Hydroxyacylglutathione hydrolase-like"/>
    <property type="match status" value="1"/>
</dbReference>
<evidence type="ECO:0000313" key="7">
    <source>
        <dbReference type="EMBL" id="KZO99396.1"/>
    </source>
</evidence>
<dbReference type="InterPro" id="IPR036866">
    <property type="entry name" value="RibonucZ/Hydroxyglut_hydro"/>
</dbReference>
<dbReference type="InterPro" id="IPR051013">
    <property type="entry name" value="MBL_superfamily_lactonases"/>
</dbReference>
<keyword evidence="4" id="KW-0378">Hydrolase</keyword>
<accession>A0A167Q485</accession>
<feature type="domain" description="Metallo-beta-lactamase" evidence="6">
    <location>
        <begin position="63"/>
        <end position="280"/>
    </location>
</feature>